<feature type="region of interest" description="Disordered" evidence="9">
    <location>
        <begin position="560"/>
        <end position="585"/>
    </location>
</feature>
<accession>S7QME8</accession>
<dbReference type="InterPro" id="IPR015797">
    <property type="entry name" value="NUDIX_hydrolase-like_dom_sf"/>
</dbReference>
<evidence type="ECO:0000256" key="8">
    <source>
        <dbReference type="ARBA" id="ARBA00023211"/>
    </source>
</evidence>
<proteinExistence type="inferred from homology"/>
<dbReference type="OMA" id="EPKHRCA"/>
<reference evidence="11 12" key="1">
    <citation type="journal article" date="2012" name="Science">
        <title>The Paleozoic origin of enzymatic lignin decomposition reconstructed from 31 fungal genomes.</title>
        <authorList>
            <person name="Floudas D."/>
            <person name="Binder M."/>
            <person name="Riley R."/>
            <person name="Barry K."/>
            <person name="Blanchette R.A."/>
            <person name="Henrissat B."/>
            <person name="Martinez A.T."/>
            <person name="Otillar R."/>
            <person name="Spatafora J.W."/>
            <person name="Yadav J.S."/>
            <person name="Aerts A."/>
            <person name="Benoit I."/>
            <person name="Boyd A."/>
            <person name="Carlson A."/>
            <person name="Copeland A."/>
            <person name="Coutinho P.M."/>
            <person name="de Vries R.P."/>
            <person name="Ferreira P."/>
            <person name="Findley K."/>
            <person name="Foster B."/>
            <person name="Gaskell J."/>
            <person name="Glotzer D."/>
            <person name="Gorecki P."/>
            <person name="Heitman J."/>
            <person name="Hesse C."/>
            <person name="Hori C."/>
            <person name="Igarashi K."/>
            <person name="Jurgens J.A."/>
            <person name="Kallen N."/>
            <person name="Kersten P."/>
            <person name="Kohler A."/>
            <person name="Kuees U."/>
            <person name="Kumar T.K.A."/>
            <person name="Kuo A."/>
            <person name="LaButti K."/>
            <person name="Larrondo L.F."/>
            <person name="Lindquist E."/>
            <person name="Ling A."/>
            <person name="Lombard V."/>
            <person name="Lucas S."/>
            <person name="Lundell T."/>
            <person name="Martin R."/>
            <person name="McLaughlin D.J."/>
            <person name="Morgenstern I."/>
            <person name="Morin E."/>
            <person name="Murat C."/>
            <person name="Nagy L.G."/>
            <person name="Nolan M."/>
            <person name="Ohm R.A."/>
            <person name="Patyshakuliyeva A."/>
            <person name="Rokas A."/>
            <person name="Ruiz-Duenas F.J."/>
            <person name="Sabat G."/>
            <person name="Salamov A."/>
            <person name="Samejima M."/>
            <person name="Schmutz J."/>
            <person name="Slot J.C."/>
            <person name="St John F."/>
            <person name="Stenlid J."/>
            <person name="Sun H."/>
            <person name="Sun S."/>
            <person name="Syed K."/>
            <person name="Tsang A."/>
            <person name="Wiebenga A."/>
            <person name="Young D."/>
            <person name="Pisabarro A."/>
            <person name="Eastwood D.C."/>
            <person name="Martin F."/>
            <person name="Cullen D."/>
            <person name="Grigoriev I.V."/>
            <person name="Hibbett D.S."/>
        </authorList>
    </citation>
    <scope>NUCLEOTIDE SEQUENCE [LARGE SCALE GENOMIC DNA]</scope>
    <source>
        <strain evidence="11 12">ATCC 11539</strain>
    </source>
</reference>
<dbReference type="EMBL" id="KB469296">
    <property type="protein sequence ID" value="EPQ60628.1"/>
    <property type="molecule type" value="Genomic_DNA"/>
</dbReference>
<evidence type="ECO:0000256" key="4">
    <source>
        <dbReference type="ARBA" id="ARBA00022490"/>
    </source>
</evidence>
<dbReference type="OrthoDB" id="18996at2759"/>
<dbReference type="InterPro" id="IPR044099">
    <property type="entry name" value="Dcp2_NUDIX"/>
</dbReference>
<evidence type="ECO:0000256" key="7">
    <source>
        <dbReference type="ARBA" id="ARBA00022884"/>
    </source>
</evidence>
<keyword evidence="6" id="KW-0378">Hydrolase</keyword>
<dbReference type="InterPro" id="IPR000086">
    <property type="entry name" value="NUDIX_hydrolase_dom"/>
</dbReference>
<dbReference type="CDD" id="cd03672">
    <property type="entry name" value="NUDIX_Dcp2p_Nudt20"/>
    <property type="match status" value="1"/>
</dbReference>
<feature type="compositionally biased region" description="Polar residues" evidence="9">
    <location>
        <begin position="563"/>
        <end position="581"/>
    </location>
</feature>
<dbReference type="FunFam" id="1.10.10.1050:FF:000003">
    <property type="entry name" value="Decapping enzyme Dcp2, putative"/>
    <property type="match status" value="1"/>
</dbReference>
<dbReference type="GO" id="GO:0140933">
    <property type="term" value="F:5'-(N(7)-methylguanosine 5'-triphospho)-[mRNA] hydrolase activity"/>
    <property type="evidence" value="ECO:0007669"/>
    <property type="project" value="InterPro"/>
</dbReference>
<gene>
    <name evidence="11" type="ORF">GLOTRDRAFT_52973</name>
</gene>
<dbReference type="Pfam" id="PF05026">
    <property type="entry name" value="DCP2"/>
    <property type="match status" value="1"/>
</dbReference>
<feature type="compositionally biased region" description="Low complexity" evidence="9">
    <location>
        <begin position="477"/>
        <end position="499"/>
    </location>
</feature>
<feature type="region of interest" description="Disordered" evidence="9">
    <location>
        <begin position="1"/>
        <end position="24"/>
    </location>
</feature>
<evidence type="ECO:0000256" key="6">
    <source>
        <dbReference type="ARBA" id="ARBA00022801"/>
    </source>
</evidence>
<dbReference type="Gene3D" id="3.90.79.10">
    <property type="entry name" value="Nucleoside Triphosphate Pyrophosphohydrolase"/>
    <property type="match status" value="1"/>
</dbReference>
<evidence type="ECO:0000259" key="10">
    <source>
        <dbReference type="PROSITE" id="PS51462"/>
    </source>
</evidence>
<dbReference type="Proteomes" id="UP000030669">
    <property type="component" value="Unassembled WGS sequence"/>
</dbReference>
<comment type="cofactor">
    <cofactor evidence="1">
        <name>Mn(2+)</name>
        <dbReference type="ChEBI" id="CHEBI:29035"/>
    </cofactor>
</comment>
<feature type="region of interest" description="Disordered" evidence="9">
    <location>
        <begin position="463"/>
        <end position="522"/>
    </location>
</feature>
<dbReference type="GO" id="GO:0000290">
    <property type="term" value="P:deadenylation-dependent decapping of nuclear-transcribed mRNA"/>
    <property type="evidence" value="ECO:0007669"/>
    <property type="project" value="InterPro"/>
</dbReference>
<dbReference type="Pfam" id="PF00293">
    <property type="entry name" value="NUDIX"/>
    <property type="match status" value="1"/>
</dbReference>
<evidence type="ECO:0000256" key="3">
    <source>
        <dbReference type="ARBA" id="ARBA00005279"/>
    </source>
</evidence>
<keyword evidence="8" id="KW-0464">Manganese</keyword>
<organism evidence="11 12">
    <name type="scientific">Gloeophyllum trabeum (strain ATCC 11539 / FP-39264 / Madison 617)</name>
    <name type="common">Brown rot fungus</name>
    <dbReference type="NCBI Taxonomy" id="670483"/>
    <lineage>
        <taxon>Eukaryota</taxon>
        <taxon>Fungi</taxon>
        <taxon>Dikarya</taxon>
        <taxon>Basidiomycota</taxon>
        <taxon>Agaricomycotina</taxon>
        <taxon>Agaricomycetes</taxon>
        <taxon>Gloeophyllales</taxon>
        <taxon>Gloeophyllaceae</taxon>
        <taxon>Gloeophyllum</taxon>
    </lineage>
</organism>
<evidence type="ECO:0000256" key="5">
    <source>
        <dbReference type="ARBA" id="ARBA00022723"/>
    </source>
</evidence>
<feature type="compositionally biased region" description="Polar residues" evidence="9">
    <location>
        <begin position="426"/>
        <end position="438"/>
    </location>
</feature>
<evidence type="ECO:0000313" key="12">
    <source>
        <dbReference type="Proteomes" id="UP000030669"/>
    </source>
</evidence>
<name>S7QME8_GLOTA</name>
<keyword evidence="4" id="KW-0963">Cytoplasm</keyword>
<feature type="region of interest" description="Disordered" evidence="9">
    <location>
        <begin position="359"/>
        <end position="384"/>
    </location>
</feature>
<feature type="region of interest" description="Disordered" evidence="9">
    <location>
        <begin position="404"/>
        <end position="438"/>
    </location>
</feature>
<dbReference type="GO" id="GO:0000184">
    <property type="term" value="P:nuclear-transcribed mRNA catabolic process, nonsense-mediated decay"/>
    <property type="evidence" value="ECO:0007669"/>
    <property type="project" value="InterPro"/>
</dbReference>
<dbReference type="KEGG" id="gtr:GLOTRDRAFT_52973"/>
<dbReference type="InterPro" id="IPR007722">
    <property type="entry name" value="DCP2_BoxA"/>
</dbReference>
<dbReference type="SMART" id="SM01125">
    <property type="entry name" value="DCP2"/>
    <property type="match status" value="1"/>
</dbReference>
<feature type="region of interest" description="Disordered" evidence="9">
    <location>
        <begin position="294"/>
        <end position="321"/>
    </location>
</feature>
<dbReference type="HOGENOM" id="CLU_022385_0_0_1"/>
<comment type="subcellular location">
    <subcellularLocation>
        <location evidence="2">Cytoplasm</location>
    </subcellularLocation>
</comment>
<dbReference type="Gene3D" id="1.10.10.1050">
    <property type="entry name" value="Dcp2, box A domain"/>
    <property type="match status" value="1"/>
</dbReference>
<keyword evidence="7" id="KW-0694">RNA-binding</keyword>
<feature type="compositionally biased region" description="Polar residues" evidence="9">
    <location>
        <begin position="359"/>
        <end position="375"/>
    </location>
</feature>
<dbReference type="SUPFAM" id="SSF55811">
    <property type="entry name" value="Nudix"/>
    <property type="match status" value="1"/>
</dbReference>
<comment type="similarity">
    <text evidence="3">Belongs to the Nudix hydrolase family. DCP2 subfamily.</text>
</comment>
<evidence type="ECO:0000256" key="1">
    <source>
        <dbReference type="ARBA" id="ARBA00001936"/>
    </source>
</evidence>
<evidence type="ECO:0000256" key="9">
    <source>
        <dbReference type="SAM" id="MobiDB-lite"/>
    </source>
</evidence>
<dbReference type="GO" id="GO:0030145">
    <property type="term" value="F:manganese ion binding"/>
    <property type="evidence" value="ECO:0007669"/>
    <property type="project" value="InterPro"/>
</dbReference>
<keyword evidence="5" id="KW-0479">Metal-binding</keyword>
<dbReference type="GO" id="GO:0003723">
    <property type="term" value="F:RNA binding"/>
    <property type="evidence" value="ECO:0007669"/>
    <property type="project" value="UniProtKB-KW"/>
</dbReference>
<dbReference type="FunFam" id="3.90.79.10:FF:000003">
    <property type="entry name" value="M7GpppN-mRNA hydrolase isoform 2"/>
    <property type="match status" value="1"/>
</dbReference>
<dbReference type="InterPro" id="IPR020084">
    <property type="entry name" value="NUDIX_hydrolase_CS"/>
</dbReference>
<dbReference type="AlphaFoldDB" id="S7QME8"/>
<dbReference type="GO" id="GO:0000932">
    <property type="term" value="C:P-body"/>
    <property type="evidence" value="ECO:0007669"/>
    <property type="project" value="TreeGrafter"/>
</dbReference>
<dbReference type="PROSITE" id="PS51462">
    <property type="entry name" value="NUDIX"/>
    <property type="match status" value="1"/>
</dbReference>
<dbReference type="SUPFAM" id="SSF140586">
    <property type="entry name" value="Dcp2 domain-like"/>
    <property type="match status" value="1"/>
</dbReference>
<evidence type="ECO:0000256" key="2">
    <source>
        <dbReference type="ARBA" id="ARBA00004496"/>
    </source>
</evidence>
<dbReference type="PROSITE" id="PS00893">
    <property type="entry name" value="NUDIX_BOX"/>
    <property type="match status" value="1"/>
</dbReference>
<dbReference type="eggNOG" id="KOG2937">
    <property type="taxonomic scope" value="Eukaryota"/>
</dbReference>
<dbReference type="GeneID" id="19306909"/>
<dbReference type="RefSeq" id="XP_007860377.1">
    <property type="nucleotide sequence ID" value="XM_007862186.1"/>
</dbReference>
<dbReference type="PANTHER" id="PTHR23114:SF17">
    <property type="entry name" value="M7GPPPN-MRNA HYDROLASE"/>
    <property type="match status" value="1"/>
</dbReference>
<sequence length="781" mass="83909">MASSSSSSPEISAAPARHSPDQSAHKYSTIDEVLEDLSSRFILNLPDEELASLERVCFQVEQAHWFYEDFIREENPKFPSLPLKRFSALLFHACPLLRQWSHDHEQAFNNFMQYKTRVPVCGAIMLNDTWEKCILVKGWKSSSGWGFPKGKINQDEEPHKCAVREVLEETGYDLSGKIDPEDVIEMSIREQKISLYIVPGIPEDYPFKTRTRKEISRIEWFKLTDLPTWRRNKAVPGKFYLISPFIGPLKAFINERRPRTGRKPARMKDPSAASRIEEGVDLTLDLHSHISISHTHNTQESSSSSSVDNGGPDTPSPQWSEPAATQVVVNGNDEAPSSALDPDLARLLTALSLSAANGTTFTTKNEGPAITSTKGTEALSSTPVPAVASSVDPVLASSSSVPSQTYYLDHSGEPTSGASRPLGEYSPQSLELPSSSVAESAPHAVPVVASHSEHAICDQADGLSNTSQVSTSPPPTAVSATSAAAPSTTSSSRPAVARRGSGATADISPYLSRPSEIPSSGKRLKQLALLETVADESARMTPVLMHRNLVTPTSALDGRMSVAPSSPMSATSHGHPSNTLYASPRDPRVIYSSGAQALPSPSFTPLPAGSSLGVPHPHAAMPYDPFRVRSQTSMSFHPAPPTHHYRAAGRSSMHEKQLLAALNGPVGGNSSHPSQHVAPLRPAYGAYPSGSATPSKFLHSAQSMENFNHPRVSNVLPPMQPPAPYAPRGPSDAMGFTAPRSSVPPDNAHLLSILNSHGPMRVQPPAVAIPPPGVINTIGSR</sequence>
<protein>
    <submittedName>
        <fullName evidence="11">DCP2-domain-containing protein</fullName>
    </submittedName>
</protein>
<evidence type="ECO:0000313" key="11">
    <source>
        <dbReference type="EMBL" id="EPQ60628.1"/>
    </source>
</evidence>
<dbReference type="PANTHER" id="PTHR23114">
    <property type="entry name" value="M7GPPPN-MRNA HYDROLASE"/>
    <property type="match status" value="1"/>
</dbReference>
<feature type="compositionally biased region" description="Low complexity" evidence="9">
    <location>
        <begin position="1"/>
        <end position="16"/>
    </location>
</feature>
<feature type="domain" description="Nudix hydrolase" evidence="10">
    <location>
        <begin position="116"/>
        <end position="245"/>
    </location>
</feature>
<keyword evidence="12" id="KW-1185">Reference proteome</keyword>
<dbReference type="InterPro" id="IPR036189">
    <property type="entry name" value="DCP2_BoxA_sf"/>
</dbReference>
<dbReference type="STRING" id="670483.S7QME8"/>